<dbReference type="AlphaFoldDB" id="A0A392P4N6"/>
<reference evidence="2 3" key="1">
    <citation type="journal article" date="2018" name="Front. Plant Sci.">
        <title>Red Clover (Trifolium pratense) and Zigzag Clover (T. medium) - A Picture of Genomic Similarities and Differences.</title>
        <authorList>
            <person name="Dluhosova J."/>
            <person name="Istvanek J."/>
            <person name="Nedelnik J."/>
            <person name="Repkova J."/>
        </authorList>
    </citation>
    <scope>NUCLEOTIDE SEQUENCE [LARGE SCALE GENOMIC DNA]</scope>
    <source>
        <strain evidence="3">cv. 10/8</strain>
        <tissue evidence="2">Leaf</tissue>
    </source>
</reference>
<feature type="domain" description="Retrovirus-related Pol polyprotein from transposon TNT 1-94-like beta-barrel" evidence="1">
    <location>
        <begin position="5"/>
        <end position="72"/>
    </location>
</feature>
<evidence type="ECO:0000259" key="1">
    <source>
        <dbReference type="Pfam" id="PF22936"/>
    </source>
</evidence>
<organism evidence="2 3">
    <name type="scientific">Trifolium medium</name>
    <dbReference type="NCBI Taxonomy" id="97028"/>
    <lineage>
        <taxon>Eukaryota</taxon>
        <taxon>Viridiplantae</taxon>
        <taxon>Streptophyta</taxon>
        <taxon>Embryophyta</taxon>
        <taxon>Tracheophyta</taxon>
        <taxon>Spermatophyta</taxon>
        <taxon>Magnoliopsida</taxon>
        <taxon>eudicotyledons</taxon>
        <taxon>Gunneridae</taxon>
        <taxon>Pentapetalae</taxon>
        <taxon>rosids</taxon>
        <taxon>fabids</taxon>
        <taxon>Fabales</taxon>
        <taxon>Fabaceae</taxon>
        <taxon>Papilionoideae</taxon>
        <taxon>50 kb inversion clade</taxon>
        <taxon>NPAAA clade</taxon>
        <taxon>Hologalegina</taxon>
        <taxon>IRL clade</taxon>
        <taxon>Trifolieae</taxon>
        <taxon>Trifolium</taxon>
    </lineage>
</organism>
<name>A0A392P4N6_9FABA</name>
<evidence type="ECO:0000313" key="3">
    <source>
        <dbReference type="Proteomes" id="UP000265520"/>
    </source>
</evidence>
<protein>
    <recommendedName>
        <fullName evidence="1">Retrovirus-related Pol polyprotein from transposon TNT 1-94-like beta-barrel domain-containing protein</fullName>
    </recommendedName>
</protein>
<accession>A0A392P4N6</accession>
<sequence length="117" mass="12503">DASAWIIDSGATDHMTFDPMDFSHSTPPRRTCIANANGVAYPVTGAGTVPLSPSLSLSHTLLVPTLSNKLMSDVLSKKIIGRGTKRGGLYYLDDISKGAAHNMHHQSRLLYLAIVGL</sequence>
<proteinExistence type="predicted"/>
<feature type="non-terminal residue" evidence="2">
    <location>
        <position position="1"/>
    </location>
</feature>
<dbReference type="Pfam" id="PF22936">
    <property type="entry name" value="Pol_BBD"/>
    <property type="match status" value="1"/>
</dbReference>
<dbReference type="EMBL" id="LXQA010059729">
    <property type="protein sequence ID" value="MCI05785.1"/>
    <property type="molecule type" value="Genomic_DNA"/>
</dbReference>
<dbReference type="InterPro" id="IPR054722">
    <property type="entry name" value="PolX-like_BBD"/>
</dbReference>
<evidence type="ECO:0000313" key="2">
    <source>
        <dbReference type="EMBL" id="MCI05785.1"/>
    </source>
</evidence>
<dbReference type="Proteomes" id="UP000265520">
    <property type="component" value="Unassembled WGS sequence"/>
</dbReference>
<comment type="caution">
    <text evidence="2">The sequence shown here is derived from an EMBL/GenBank/DDBJ whole genome shotgun (WGS) entry which is preliminary data.</text>
</comment>
<keyword evidence="3" id="KW-1185">Reference proteome</keyword>